<name>A0ABV2BRH9_9GAMM</name>
<dbReference type="PANTHER" id="PTHR22777:SF27">
    <property type="entry name" value="MAGNESIUM AND COBALT EFFLUX PROTEIN CORC"/>
    <property type="match status" value="1"/>
</dbReference>
<dbReference type="InterPro" id="IPR000644">
    <property type="entry name" value="CBS_dom"/>
</dbReference>
<dbReference type="PANTHER" id="PTHR22777">
    <property type="entry name" value="HEMOLYSIN-RELATED"/>
    <property type="match status" value="1"/>
</dbReference>
<dbReference type="Gene3D" id="3.10.580.10">
    <property type="entry name" value="CBS-domain"/>
    <property type="match status" value="1"/>
</dbReference>
<dbReference type="Gene3D" id="3.30.465.10">
    <property type="match status" value="1"/>
</dbReference>
<evidence type="ECO:0000259" key="10">
    <source>
        <dbReference type="PROSITE" id="PS51371"/>
    </source>
</evidence>
<dbReference type="InterPro" id="IPR054115">
    <property type="entry name" value="CorC_N"/>
</dbReference>
<feature type="domain" description="CBS" evidence="10">
    <location>
        <begin position="65"/>
        <end position="125"/>
    </location>
</feature>
<evidence type="ECO:0000256" key="4">
    <source>
        <dbReference type="ARBA" id="ARBA00022842"/>
    </source>
</evidence>
<dbReference type="EMBL" id="JBEVCJ010000004">
    <property type="protein sequence ID" value="MET1254523.1"/>
    <property type="molecule type" value="Genomic_DNA"/>
</dbReference>
<evidence type="ECO:0000256" key="2">
    <source>
        <dbReference type="ARBA" id="ARBA00022448"/>
    </source>
</evidence>
<keyword evidence="5 9" id="KW-0129">CBS domain</keyword>
<dbReference type="SMART" id="SM01091">
    <property type="entry name" value="CorC_HlyC"/>
    <property type="match status" value="1"/>
</dbReference>
<dbReference type="Pfam" id="PF21917">
    <property type="entry name" value="NMB0537_N"/>
    <property type="match status" value="1"/>
</dbReference>
<dbReference type="InterPro" id="IPR046342">
    <property type="entry name" value="CBS_dom_sf"/>
</dbReference>
<dbReference type="PROSITE" id="PS51371">
    <property type="entry name" value="CBS"/>
    <property type="match status" value="2"/>
</dbReference>
<proteinExistence type="inferred from homology"/>
<evidence type="ECO:0000256" key="5">
    <source>
        <dbReference type="ARBA" id="ARBA00023122"/>
    </source>
</evidence>
<accession>A0ABV2BRH9</accession>
<keyword evidence="12" id="KW-1185">Reference proteome</keyword>
<dbReference type="Proteomes" id="UP001548189">
    <property type="component" value="Unassembled WGS sequence"/>
</dbReference>
<dbReference type="CDD" id="cd04590">
    <property type="entry name" value="CBS_pair_CorC_HlyC_assoc"/>
    <property type="match status" value="1"/>
</dbReference>
<dbReference type="Pfam" id="PF03471">
    <property type="entry name" value="CorC_HlyC"/>
    <property type="match status" value="1"/>
</dbReference>
<dbReference type="SMART" id="SM00116">
    <property type="entry name" value="CBS"/>
    <property type="match status" value="2"/>
</dbReference>
<evidence type="ECO:0000313" key="12">
    <source>
        <dbReference type="Proteomes" id="UP001548189"/>
    </source>
</evidence>
<keyword evidence="3" id="KW-0677">Repeat</keyword>
<keyword evidence="2" id="KW-0813">Transport</keyword>
<evidence type="ECO:0000256" key="1">
    <source>
        <dbReference type="ARBA" id="ARBA00006337"/>
    </source>
</evidence>
<evidence type="ECO:0000256" key="7">
    <source>
        <dbReference type="ARBA" id="ARBA00037273"/>
    </source>
</evidence>
<evidence type="ECO:0000313" key="11">
    <source>
        <dbReference type="EMBL" id="MET1254523.1"/>
    </source>
</evidence>
<evidence type="ECO:0000256" key="3">
    <source>
        <dbReference type="ARBA" id="ARBA00022737"/>
    </source>
</evidence>
<comment type="similarity">
    <text evidence="1">Belongs to the UPF0053 family.</text>
</comment>
<dbReference type="InterPro" id="IPR044751">
    <property type="entry name" value="Ion_transp-like_CBS"/>
</dbReference>
<evidence type="ECO:0000256" key="9">
    <source>
        <dbReference type="PROSITE-ProRule" id="PRU00703"/>
    </source>
</evidence>
<keyword evidence="6" id="KW-0170">Cobalt</keyword>
<comment type="caution">
    <text evidence="11">The sequence shown here is derived from an EMBL/GenBank/DDBJ whole genome shotgun (WGS) entry which is preliminary data.</text>
</comment>
<comment type="function">
    <text evidence="7">Plays a role in the transport of magnesium and cobalt ions.</text>
</comment>
<dbReference type="InterPro" id="IPR036318">
    <property type="entry name" value="FAD-bd_PCMH-like_sf"/>
</dbReference>
<dbReference type="SUPFAM" id="SSF54631">
    <property type="entry name" value="CBS-domain pair"/>
    <property type="match status" value="1"/>
</dbReference>
<dbReference type="RefSeq" id="WP_353874085.1">
    <property type="nucleotide sequence ID" value="NZ_JBEVCJ010000004.1"/>
</dbReference>
<evidence type="ECO:0000256" key="8">
    <source>
        <dbReference type="ARBA" id="ARBA00040729"/>
    </source>
</evidence>
<gene>
    <name evidence="11" type="ORF">ABVT43_05230</name>
</gene>
<keyword evidence="4" id="KW-0460">Magnesium</keyword>
<feature type="domain" description="CBS" evidence="10">
    <location>
        <begin position="134"/>
        <end position="191"/>
    </location>
</feature>
<dbReference type="Pfam" id="PF00571">
    <property type="entry name" value="CBS"/>
    <property type="match status" value="2"/>
</dbReference>
<protein>
    <recommendedName>
        <fullName evidence="8">Magnesium and cobalt efflux protein CorC</fullName>
    </recommendedName>
</protein>
<dbReference type="InterPro" id="IPR005170">
    <property type="entry name" value="Transptr-assoc_dom"/>
</dbReference>
<sequence>MSSDKPPSRNWFDKITQIFQDTPQDREQLVEVLKTAEENTLINPELLSMMVGVMHISELQARDIMIPRPEMVVIDDEMAYSEILQSVVNSRHSRFPVIGDNRDDIEGIILAKDLLRFVAERDADPDCKFTLKDYLRPAVIIPESKRLDTLLKEFRANRNHMAIVVDEYGGVAGLVTIEDVLEQIVGEIEDEYDIDDDDDNIHQIADNSFNVKARTEIEEFNDYFKSSLSNDEYDTIGGILMQAFGHMPARGESAIISDLKFEVVSADTRRIKLLRVKKVKKLVE</sequence>
<reference evidence="11 12" key="1">
    <citation type="submission" date="2024-06" db="EMBL/GenBank/DDBJ databases">
        <authorList>
            <person name="Li F."/>
        </authorList>
    </citation>
    <scope>NUCLEOTIDE SEQUENCE [LARGE SCALE GENOMIC DNA]</scope>
    <source>
        <strain evidence="11 12">GXAS 311</strain>
    </source>
</reference>
<dbReference type="InterPro" id="IPR016169">
    <property type="entry name" value="FAD-bd_PCMH_sub2"/>
</dbReference>
<dbReference type="SUPFAM" id="SSF56176">
    <property type="entry name" value="FAD-binding/transporter-associated domain-like"/>
    <property type="match status" value="1"/>
</dbReference>
<organism evidence="11 12">
    <name type="scientific">Aliikangiella maris</name>
    <dbReference type="NCBI Taxonomy" id="3162458"/>
    <lineage>
        <taxon>Bacteria</taxon>
        <taxon>Pseudomonadati</taxon>
        <taxon>Pseudomonadota</taxon>
        <taxon>Gammaproteobacteria</taxon>
        <taxon>Oceanospirillales</taxon>
        <taxon>Pleioneaceae</taxon>
        <taxon>Aliikangiella</taxon>
    </lineage>
</organism>
<evidence type="ECO:0000256" key="6">
    <source>
        <dbReference type="ARBA" id="ARBA00023285"/>
    </source>
</evidence>